<organism evidence="2 3">
    <name type="scientific">Mycoplasma putrefaciens Mput9231</name>
    <dbReference type="NCBI Taxonomy" id="1292033"/>
    <lineage>
        <taxon>Bacteria</taxon>
        <taxon>Bacillati</taxon>
        <taxon>Mycoplasmatota</taxon>
        <taxon>Mollicutes</taxon>
        <taxon>Mycoplasmataceae</taxon>
        <taxon>Mycoplasma</taxon>
    </lineage>
</organism>
<evidence type="ECO:0000256" key="1">
    <source>
        <dbReference type="SAM" id="Phobius"/>
    </source>
</evidence>
<accession>M9WHZ8</accession>
<dbReference type="Proteomes" id="UP000012984">
    <property type="component" value="Chromosome"/>
</dbReference>
<dbReference type="HOGENOM" id="CLU_2602273_0_0_14"/>
<keyword evidence="1" id="KW-1133">Transmembrane helix</keyword>
<keyword evidence="1" id="KW-0812">Transmembrane</keyword>
<dbReference type="PATRIC" id="fig|1292033.3.peg.723"/>
<keyword evidence="1" id="KW-0472">Membrane</keyword>
<dbReference type="EMBL" id="CP004357">
    <property type="protein sequence ID" value="AGJ91120.1"/>
    <property type="molecule type" value="Genomic_DNA"/>
</dbReference>
<dbReference type="eggNOG" id="ENOG5031Z0D">
    <property type="taxonomic scope" value="Bacteria"/>
</dbReference>
<evidence type="ECO:0000313" key="2">
    <source>
        <dbReference type="EMBL" id="AGJ91120.1"/>
    </source>
</evidence>
<feature type="transmembrane region" description="Helical" evidence="1">
    <location>
        <begin position="50"/>
        <end position="69"/>
    </location>
</feature>
<keyword evidence="3" id="KW-1185">Reference proteome</keyword>
<reference evidence="2 3" key="1">
    <citation type="journal article" date="2013" name="Genome Announc.">
        <title>Complete Genome Sequence of Mycoplasma putrefaciens Strain 9231, One of the Agents of Contagious Agalactia in Goats.</title>
        <authorList>
            <person name="Dupuy V."/>
            <person name="Sirand-Pugnet P."/>
            <person name="Baranowski E."/>
            <person name="Barre A."/>
            <person name="Breton M."/>
            <person name="Couture C."/>
            <person name="Dordet-Frisoni E."/>
            <person name="Gaurivaud P."/>
            <person name="Jacob D."/>
            <person name="Lemaitre C."/>
            <person name="Manso-Silvan L."/>
            <person name="Nikolski M."/>
            <person name="Nouvel L.X."/>
            <person name="Poumarat F."/>
            <person name="Tardy F."/>
            <person name="Thebault P."/>
            <person name="Theil S."/>
            <person name="Citti C."/>
            <person name="Blanchard A."/>
            <person name="Thiaucourt F."/>
        </authorList>
    </citation>
    <scope>NUCLEOTIDE SEQUENCE [LARGE SCALE GENOMIC DNA]</scope>
    <source>
        <strain evidence="2">Mput9231</strain>
    </source>
</reference>
<dbReference type="AlphaFoldDB" id="M9WHZ8"/>
<dbReference type="RefSeq" id="WP_015587634.1">
    <property type="nucleotide sequence ID" value="NC_021083.1"/>
</dbReference>
<protein>
    <submittedName>
        <fullName evidence="2">Uncharacterized protein</fullName>
    </submittedName>
</protein>
<feature type="transmembrane region" description="Helical" evidence="1">
    <location>
        <begin position="12"/>
        <end position="35"/>
    </location>
</feature>
<proteinExistence type="predicted"/>
<gene>
    <name evidence="2" type="ORF">MPUT9231_7330</name>
</gene>
<dbReference type="KEGG" id="mput:MPUT9231_7330"/>
<sequence length="79" mass="8976">MYNKEYKKIAKVFIIISMVLKAILIIPLVMGIITLKQIEKKYMTEEDKTLMGILNILFGSTIAGIFILVDKPIKDLSES</sequence>
<evidence type="ECO:0000313" key="3">
    <source>
        <dbReference type="Proteomes" id="UP000012984"/>
    </source>
</evidence>
<name>M9WHZ8_9MOLU</name>
<dbReference type="OrthoDB" id="9948139at2"/>